<gene>
    <name evidence="1" type="ORF">ARMOST_20875</name>
</gene>
<organism evidence="1 2">
    <name type="scientific">Armillaria ostoyae</name>
    <name type="common">Armillaria root rot fungus</name>
    <dbReference type="NCBI Taxonomy" id="47428"/>
    <lineage>
        <taxon>Eukaryota</taxon>
        <taxon>Fungi</taxon>
        <taxon>Dikarya</taxon>
        <taxon>Basidiomycota</taxon>
        <taxon>Agaricomycotina</taxon>
        <taxon>Agaricomycetes</taxon>
        <taxon>Agaricomycetidae</taxon>
        <taxon>Agaricales</taxon>
        <taxon>Marasmiineae</taxon>
        <taxon>Physalacriaceae</taxon>
        <taxon>Armillaria</taxon>
    </lineage>
</organism>
<name>A0A284S8I2_ARMOS</name>
<evidence type="ECO:0000313" key="2">
    <source>
        <dbReference type="Proteomes" id="UP000219338"/>
    </source>
</evidence>
<dbReference type="AlphaFoldDB" id="A0A284S8I2"/>
<accession>A0A284S8I2</accession>
<sequence>MTPRFHHSRASHPTDGLSSCIQVGVVPSVTLSHSFGLLPPSSSNPINTLSILLQCNLTLVILGKRVWIHPHGRRYRGGIFQPTADVDVSEVEDRIFCAENSEYVAFGSTVAIQCSVVDETYAFVDDWIHYLDFDFYIPSPLQKSSLPSV</sequence>
<dbReference type="EMBL" id="FUEG01000043">
    <property type="protein sequence ID" value="SJL17325.1"/>
    <property type="molecule type" value="Genomic_DNA"/>
</dbReference>
<keyword evidence="2" id="KW-1185">Reference proteome</keyword>
<dbReference type="Proteomes" id="UP000219338">
    <property type="component" value="Unassembled WGS sequence"/>
</dbReference>
<protein>
    <submittedName>
        <fullName evidence="1">Uncharacterized protein</fullName>
    </submittedName>
</protein>
<reference evidence="2" key="1">
    <citation type="journal article" date="2017" name="Nat. Ecol. Evol.">
        <title>Genome expansion and lineage-specific genetic innovations in the forest pathogenic fungi Armillaria.</title>
        <authorList>
            <person name="Sipos G."/>
            <person name="Prasanna A.N."/>
            <person name="Walter M.C."/>
            <person name="O'Connor E."/>
            <person name="Balint B."/>
            <person name="Krizsan K."/>
            <person name="Kiss B."/>
            <person name="Hess J."/>
            <person name="Varga T."/>
            <person name="Slot J."/>
            <person name="Riley R."/>
            <person name="Boka B."/>
            <person name="Rigling D."/>
            <person name="Barry K."/>
            <person name="Lee J."/>
            <person name="Mihaltcheva S."/>
            <person name="LaButti K."/>
            <person name="Lipzen A."/>
            <person name="Waldron R."/>
            <person name="Moloney N.M."/>
            <person name="Sperisen C."/>
            <person name="Kredics L."/>
            <person name="Vagvoelgyi C."/>
            <person name="Patrignani A."/>
            <person name="Fitzpatrick D."/>
            <person name="Nagy I."/>
            <person name="Doyle S."/>
            <person name="Anderson J.B."/>
            <person name="Grigoriev I.V."/>
            <person name="Gueldener U."/>
            <person name="Muensterkoetter M."/>
            <person name="Nagy L.G."/>
        </authorList>
    </citation>
    <scope>NUCLEOTIDE SEQUENCE [LARGE SCALE GENOMIC DNA]</scope>
    <source>
        <strain evidence="2">C18/9</strain>
    </source>
</reference>
<proteinExistence type="predicted"/>
<evidence type="ECO:0000313" key="1">
    <source>
        <dbReference type="EMBL" id="SJL17325.1"/>
    </source>
</evidence>